<dbReference type="InterPro" id="IPR036465">
    <property type="entry name" value="vWFA_dom_sf"/>
</dbReference>
<dbReference type="EC" id="3.4.19.1" evidence="7"/>
<evidence type="ECO:0000256" key="1">
    <source>
        <dbReference type="ARBA" id="ARBA00000721"/>
    </source>
</evidence>
<evidence type="ECO:0000313" key="22">
    <source>
        <dbReference type="WBParaSite" id="SSLN_0001138301-mRNA-1"/>
    </source>
</evidence>
<dbReference type="Gene3D" id="3.40.50.1820">
    <property type="entry name" value="alpha/beta hydrolase"/>
    <property type="match status" value="1"/>
</dbReference>
<dbReference type="PANTHER" id="PTHR42776">
    <property type="entry name" value="SERINE PEPTIDASE S9 FAMILY MEMBER"/>
    <property type="match status" value="1"/>
</dbReference>
<dbReference type="InterPro" id="IPR045550">
    <property type="entry name" value="AARE_N"/>
</dbReference>
<dbReference type="EMBL" id="UYSU01036198">
    <property type="protein sequence ID" value="VDL97345.1"/>
    <property type="molecule type" value="Genomic_DNA"/>
</dbReference>
<dbReference type="Proteomes" id="UP000275846">
    <property type="component" value="Unassembled WGS sequence"/>
</dbReference>
<dbReference type="GO" id="GO:0004386">
    <property type="term" value="F:helicase activity"/>
    <property type="evidence" value="ECO:0007669"/>
    <property type="project" value="UniProtKB-KW"/>
</dbReference>
<dbReference type="GO" id="GO:0000723">
    <property type="term" value="P:telomere maintenance"/>
    <property type="evidence" value="ECO:0007669"/>
    <property type="project" value="InterPro"/>
</dbReference>
<evidence type="ECO:0000256" key="11">
    <source>
        <dbReference type="ARBA" id="ARBA00022763"/>
    </source>
</evidence>
<evidence type="ECO:0000313" key="21">
    <source>
        <dbReference type="Proteomes" id="UP000275846"/>
    </source>
</evidence>
<dbReference type="GO" id="GO:0003684">
    <property type="term" value="F:damaged DNA binding"/>
    <property type="evidence" value="ECO:0007669"/>
    <property type="project" value="InterPro"/>
</dbReference>
<dbReference type="PANTHER" id="PTHR42776:SF4">
    <property type="entry name" value="ACYLAMINO-ACID-RELEASING ENZYME"/>
    <property type="match status" value="1"/>
</dbReference>
<reference evidence="20 21" key="2">
    <citation type="submission" date="2018-11" db="EMBL/GenBank/DDBJ databases">
        <authorList>
            <consortium name="Pathogen Informatics"/>
        </authorList>
    </citation>
    <scope>NUCLEOTIDE SEQUENCE [LARGE SCALE GENOMIC DNA]</scope>
    <source>
        <strain evidence="20 21">NST_G2</strain>
    </source>
</reference>
<dbReference type="SUPFAM" id="SSF53300">
    <property type="entry name" value="vWA-like"/>
    <property type="match status" value="1"/>
</dbReference>
<keyword evidence="17" id="KW-0234">DNA repair</keyword>
<dbReference type="SUPFAM" id="SSF100939">
    <property type="entry name" value="SPOC domain-like"/>
    <property type="match status" value="1"/>
</dbReference>
<organism evidence="22">
    <name type="scientific">Schistocephalus solidus</name>
    <name type="common">Tapeworm</name>
    <dbReference type="NCBI Taxonomy" id="70667"/>
    <lineage>
        <taxon>Eukaryota</taxon>
        <taxon>Metazoa</taxon>
        <taxon>Spiralia</taxon>
        <taxon>Lophotrochozoa</taxon>
        <taxon>Platyhelminthes</taxon>
        <taxon>Cestoda</taxon>
        <taxon>Eucestoda</taxon>
        <taxon>Diphyllobothriidea</taxon>
        <taxon>Diphyllobothriidae</taxon>
        <taxon>Schistocephalus</taxon>
    </lineage>
</organism>
<dbReference type="Pfam" id="PF03731">
    <property type="entry name" value="Ku_N"/>
    <property type="match status" value="1"/>
</dbReference>
<comment type="similarity">
    <text evidence="4">Belongs to the ku70 family.</text>
</comment>
<evidence type="ECO:0000256" key="12">
    <source>
        <dbReference type="ARBA" id="ARBA00022801"/>
    </source>
</evidence>
<dbReference type="Pfam" id="PF00326">
    <property type="entry name" value="Peptidase_S9"/>
    <property type="match status" value="1"/>
</dbReference>
<dbReference type="GO" id="GO:0006508">
    <property type="term" value="P:proteolysis"/>
    <property type="evidence" value="ECO:0007669"/>
    <property type="project" value="InterPro"/>
</dbReference>
<dbReference type="GO" id="GO:0006303">
    <property type="term" value="P:double-strand break repair via nonhomologous end joining"/>
    <property type="evidence" value="ECO:0007669"/>
    <property type="project" value="InterPro"/>
</dbReference>
<dbReference type="InterPro" id="IPR001375">
    <property type="entry name" value="Peptidase_S9_cat"/>
</dbReference>
<evidence type="ECO:0000256" key="15">
    <source>
        <dbReference type="ARBA" id="ARBA00023125"/>
    </source>
</evidence>
<dbReference type="InterPro" id="IPR011042">
    <property type="entry name" value="6-blade_b-propeller_TolB-like"/>
</dbReference>
<keyword evidence="12" id="KW-0378">Hydrolase</keyword>
<keyword evidence="11" id="KW-0227">DNA damage</keyword>
<dbReference type="InterPro" id="IPR005161">
    <property type="entry name" value="Ku_N"/>
</dbReference>
<dbReference type="SUPFAM" id="SSF82171">
    <property type="entry name" value="DPP6 N-terminal domain-like"/>
    <property type="match status" value="1"/>
</dbReference>
<dbReference type="InterPro" id="IPR027388">
    <property type="entry name" value="Ku70_bridge/pillars_dom_sf"/>
</dbReference>
<dbReference type="InterPro" id="IPR029058">
    <property type="entry name" value="AB_hydrolase_fold"/>
</dbReference>
<dbReference type="SMART" id="SM00559">
    <property type="entry name" value="Ku78"/>
    <property type="match status" value="1"/>
</dbReference>
<evidence type="ECO:0000256" key="13">
    <source>
        <dbReference type="ARBA" id="ARBA00022806"/>
    </source>
</evidence>
<evidence type="ECO:0000256" key="6">
    <source>
        <dbReference type="ARBA" id="ARBA00011881"/>
    </source>
</evidence>
<comment type="similarity">
    <text evidence="5">Belongs to the peptidase S9C family.</text>
</comment>
<dbReference type="GO" id="GO:0043564">
    <property type="term" value="C:Ku70:Ku80 complex"/>
    <property type="evidence" value="ECO:0007669"/>
    <property type="project" value="InterPro"/>
</dbReference>
<dbReference type="InterPro" id="IPR006165">
    <property type="entry name" value="Ku70"/>
</dbReference>
<keyword evidence="18" id="KW-0539">Nucleus</keyword>
<evidence type="ECO:0000256" key="17">
    <source>
        <dbReference type="ARBA" id="ARBA00023204"/>
    </source>
</evidence>
<dbReference type="OrthoDB" id="3249161at2759"/>
<evidence type="ECO:0000256" key="3">
    <source>
        <dbReference type="ARBA" id="ARBA00004496"/>
    </source>
</evidence>
<dbReference type="GO" id="GO:0005524">
    <property type="term" value="F:ATP binding"/>
    <property type="evidence" value="ECO:0007669"/>
    <property type="project" value="UniProtKB-KW"/>
</dbReference>
<reference evidence="22" key="1">
    <citation type="submission" date="2016-06" db="UniProtKB">
        <authorList>
            <consortium name="WormBaseParasite"/>
        </authorList>
    </citation>
    <scope>IDENTIFICATION</scope>
</reference>
<dbReference type="Gene3D" id="3.40.50.410">
    <property type="entry name" value="von Willebrand factor, type A domain"/>
    <property type="match status" value="1"/>
</dbReference>
<dbReference type="GO" id="GO:0042162">
    <property type="term" value="F:telomeric DNA binding"/>
    <property type="evidence" value="ECO:0007669"/>
    <property type="project" value="InterPro"/>
</dbReference>
<keyword evidence="9" id="KW-0963">Cytoplasm</keyword>
<dbReference type="Gene3D" id="2.40.290.10">
    <property type="match status" value="1"/>
</dbReference>
<gene>
    <name evidence="20" type="ORF">SSLN_LOCUS10960</name>
</gene>
<feature type="domain" description="Ku" evidence="19">
    <location>
        <begin position="1218"/>
        <end position="1365"/>
    </location>
</feature>
<sequence>MDVQTLAKQSSKIFSYFACLPTLSQARIRNTPFSQRKSTSLIVLQAKWNQVDSLRQDRISVLQEYIIDRSSFDLIFAGAQNFSSIGSCFPYSADAGCKQLWDIEWHGSTDDSTSTLRALFVEYALPAKGLADSAAMKATAPKAGTFVHIFSDGRHLKTIQLPTEKTDKDEPLHSRVFAEGDASVPFSSCSFSPDGRKILFLADAVKTKSSSLPDGDSKEQRQTLPFVLPENWGEGLSSVVQPVICILDIEDEKVDYLHSRLQTLLPISKHWSFDSALWAPDGSGLVFIAYDNNPFRLGLIYCYQRPAQLFYWNFETSQIHCLNRSDHAAHWPRFSPDGSKLVWFEMPSGGPHGQCFELLARDWPPTTGAAEIIVPLVASPHSKMGFPGLFLAAGLPNRIWLADSKALVLSSNWAAELALLIIDLRQGIAPSDRIIRLPSPLADVPTNAGYGSVSLLDIHEDVVIVRASSPTVPQFLAVARLPSAVLQAKDCVTQMKYARVPQLSWFLLHDVRDFLLLRVVFSIFLILLTRHLSLRWLSICPGEKVDGPVPVLKGVRWDILEHLAEAPDERFGVSHFESILIQPTDSASLELSTGALTAFVASGFACLLVNYRGSTGYGNASVHCLPGQCGILDVADCVQATKEAQARLPGLPTLLMGGSHGGFLVLHLAGRHGDLYRAVVARNPVTNLTTMIGTSDIPDWCWEEAGLGKQSQHWDREHPEQSCRSWSPALLPSSAEDFTKLFQASPISYITSDWKVPLLMCLGLKDLRVPSSQGLQFVHTLRANLGDRAEEMCQTLGFPAESHPIESPAASKGNFVHIIEWFHNFAPYYPPYLPNLAVFDQHKRPPNVLTGVFFSASMEDSGYSEFLPEDEESDAVEFGYVSVYSSLVFAFIASSVSQASVSRDGVIFLIDCTPTMVSATLAGDDSGLPPDSQEQVDTGVRLGLLCCQTFMQNKAISSANDLIGLVLMRTVLAYRGPLRTLDLPDAQRILAIEELRSLPVDKFSQEYGCVDEIVDGFPLHEALWACQNMFSKSPKPLGYKRIFLITDDPDPTGTKTQLKRQAIVKANDLNQSGIELEVLPIKQEGIEFDLDIFYKASGPNLQTPDSDVADELMSSSDPTQRLEELLSRVTSHELTRRRLARLPLYLLPAAEATTTEGQSDASTHLAIGVSAYCLIRKAVLPQPLRLAASNNAPVTARRHFYKAPKGAHPDADPTSDPNNLVMPQDLVKGMVVGSRSVCFEKHELAGLMKQFAPIGIHVLGFKPMKKFKPTYHMRAANFIYPDESTAKGSTLWFTTLLSVCLSKQLFAVALYVQRRGAVPHIVALLPQAEKLDDSGTQLAAAGFHIIYLPFADDFRRLDLPLFPAAVEGQVEAAKAVIKNLMIPYDAETVANPRLLKYYAELEALALERQTVDAVPDHTRT</sequence>
<dbReference type="NCBIfam" id="TIGR00578">
    <property type="entry name" value="ku70"/>
    <property type="match status" value="1"/>
</dbReference>
<dbReference type="GO" id="GO:0006310">
    <property type="term" value="P:DNA recombination"/>
    <property type="evidence" value="ECO:0007669"/>
    <property type="project" value="UniProtKB-KW"/>
</dbReference>
<keyword evidence="14" id="KW-0067">ATP-binding</keyword>
<protein>
    <recommendedName>
        <fullName evidence="8">Acylamino-acid-releasing enzyme</fullName>
        <ecNumber evidence="7">3.4.19.1</ecNumber>
    </recommendedName>
</protein>
<dbReference type="SUPFAM" id="SSF53474">
    <property type="entry name" value="alpha/beta-Hydrolases"/>
    <property type="match status" value="1"/>
</dbReference>
<dbReference type="Gene3D" id="2.120.10.30">
    <property type="entry name" value="TolB, C-terminal domain"/>
    <property type="match status" value="1"/>
</dbReference>
<evidence type="ECO:0000256" key="7">
    <source>
        <dbReference type="ARBA" id="ARBA00012917"/>
    </source>
</evidence>
<evidence type="ECO:0000259" key="19">
    <source>
        <dbReference type="SMART" id="SM00559"/>
    </source>
</evidence>
<evidence type="ECO:0000256" key="16">
    <source>
        <dbReference type="ARBA" id="ARBA00023172"/>
    </source>
</evidence>
<comment type="subunit">
    <text evidence="6">Homotetramer.</text>
</comment>
<evidence type="ECO:0000256" key="14">
    <source>
        <dbReference type="ARBA" id="ARBA00022840"/>
    </source>
</evidence>
<comment type="subcellular location">
    <subcellularLocation>
        <location evidence="3">Cytoplasm</location>
    </subcellularLocation>
    <subcellularLocation>
        <location evidence="2">Nucleus</location>
    </subcellularLocation>
</comment>
<evidence type="ECO:0000256" key="8">
    <source>
        <dbReference type="ARBA" id="ARBA00018421"/>
    </source>
</evidence>
<comment type="catalytic activity">
    <reaction evidence="1">
        <text>Cleavage of an N-acetyl or N-formyl amino acid from the N-terminus of a polypeptide.</text>
        <dbReference type="EC" id="3.4.19.1"/>
    </reaction>
</comment>
<dbReference type="WBParaSite" id="SSLN_0001138301-mRNA-1">
    <property type="protein sequence ID" value="SSLN_0001138301-mRNA-1"/>
    <property type="gene ID" value="SSLN_0001138301"/>
</dbReference>
<dbReference type="InterPro" id="IPR016194">
    <property type="entry name" value="SPOC-like_C_dom_sf"/>
</dbReference>
<dbReference type="STRING" id="70667.A0A183T3B2"/>
<dbReference type="Gene3D" id="1.10.1600.10">
    <property type="match status" value="1"/>
</dbReference>
<evidence type="ECO:0000256" key="2">
    <source>
        <dbReference type="ARBA" id="ARBA00004123"/>
    </source>
</evidence>
<evidence type="ECO:0000256" key="5">
    <source>
        <dbReference type="ARBA" id="ARBA00010040"/>
    </source>
</evidence>
<dbReference type="GO" id="GO:0004252">
    <property type="term" value="F:serine-type endopeptidase activity"/>
    <property type="evidence" value="ECO:0007669"/>
    <property type="project" value="TreeGrafter"/>
</dbReference>
<evidence type="ECO:0000256" key="9">
    <source>
        <dbReference type="ARBA" id="ARBA00022490"/>
    </source>
</evidence>
<keyword evidence="16" id="KW-0233">DNA recombination</keyword>
<dbReference type="InterPro" id="IPR047087">
    <property type="entry name" value="KU70_core_dom"/>
</dbReference>
<dbReference type="FunFam" id="2.40.290.10:FF:000001">
    <property type="entry name" value="X-ray repair cross complementing 6"/>
    <property type="match status" value="1"/>
</dbReference>
<keyword evidence="21" id="KW-1185">Reference proteome</keyword>
<dbReference type="CDD" id="cd00788">
    <property type="entry name" value="KU70"/>
    <property type="match status" value="1"/>
</dbReference>
<dbReference type="Pfam" id="PF19283">
    <property type="entry name" value="APEH_N"/>
    <property type="match status" value="1"/>
</dbReference>
<name>A0A183T3B2_SCHSO</name>
<proteinExistence type="inferred from homology"/>
<dbReference type="Pfam" id="PF02735">
    <property type="entry name" value="Ku"/>
    <property type="match status" value="1"/>
</dbReference>
<dbReference type="GO" id="GO:0005737">
    <property type="term" value="C:cytoplasm"/>
    <property type="evidence" value="ECO:0007669"/>
    <property type="project" value="UniProtKB-SubCell"/>
</dbReference>
<evidence type="ECO:0000256" key="4">
    <source>
        <dbReference type="ARBA" id="ARBA00005240"/>
    </source>
</evidence>
<keyword evidence="13" id="KW-0347">Helicase</keyword>
<evidence type="ECO:0000256" key="18">
    <source>
        <dbReference type="ARBA" id="ARBA00023242"/>
    </source>
</evidence>
<evidence type="ECO:0000256" key="10">
    <source>
        <dbReference type="ARBA" id="ARBA00022741"/>
    </source>
</evidence>
<keyword evidence="15" id="KW-0238">DNA-binding</keyword>
<keyword evidence="10" id="KW-0547">Nucleotide-binding</keyword>
<dbReference type="Gene3D" id="4.10.970.10">
    <property type="entry name" value="Ku70, bridge and pillars"/>
    <property type="match status" value="1"/>
</dbReference>
<evidence type="ECO:0000313" key="20">
    <source>
        <dbReference type="EMBL" id="VDL97345.1"/>
    </source>
</evidence>
<dbReference type="InterPro" id="IPR006164">
    <property type="entry name" value="DNA_bd_Ku70/Ku80"/>
</dbReference>
<accession>A0A183T3B2</accession>
<dbReference type="GO" id="GO:0008242">
    <property type="term" value="F:omega peptidase activity"/>
    <property type="evidence" value="ECO:0007669"/>
    <property type="project" value="UniProtKB-EC"/>
</dbReference>